<protein>
    <submittedName>
        <fullName evidence="1">Uncharacterized protein</fullName>
    </submittedName>
</protein>
<accession>A0AAV7DS93</accession>
<organism evidence="1 2">
    <name type="scientific">Aristolochia fimbriata</name>
    <name type="common">White veined hardy Dutchman's pipe vine</name>
    <dbReference type="NCBI Taxonomy" id="158543"/>
    <lineage>
        <taxon>Eukaryota</taxon>
        <taxon>Viridiplantae</taxon>
        <taxon>Streptophyta</taxon>
        <taxon>Embryophyta</taxon>
        <taxon>Tracheophyta</taxon>
        <taxon>Spermatophyta</taxon>
        <taxon>Magnoliopsida</taxon>
        <taxon>Magnoliidae</taxon>
        <taxon>Piperales</taxon>
        <taxon>Aristolochiaceae</taxon>
        <taxon>Aristolochia</taxon>
    </lineage>
</organism>
<gene>
    <name evidence="1" type="ORF">H6P81_021638</name>
</gene>
<keyword evidence="2" id="KW-1185">Reference proteome</keyword>
<comment type="caution">
    <text evidence="1">The sequence shown here is derived from an EMBL/GenBank/DDBJ whole genome shotgun (WGS) entry which is preliminary data.</text>
</comment>
<dbReference type="EMBL" id="JAINDJ010000101">
    <property type="protein sequence ID" value="KAG9438416.1"/>
    <property type="molecule type" value="Genomic_DNA"/>
</dbReference>
<name>A0AAV7DS93_ARIFI</name>
<dbReference type="AlphaFoldDB" id="A0AAV7DS93"/>
<evidence type="ECO:0000313" key="1">
    <source>
        <dbReference type="EMBL" id="KAG9438416.1"/>
    </source>
</evidence>
<evidence type="ECO:0000313" key="2">
    <source>
        <dbReference type="Proteomes" id="UP000825729"/>
    </source>
</evidence>
<reference evidence="1 2" key="1">
    <citation type="submission" date="2021-07" db="EMBL/GenBank/DDBJ databases">
        <title>The Aristolochia fimbriata genome: insights into angiosperm evolution, floral development and chemical biosynthesis.</title>
        <authorList>
            <person name="Jiao Y."/>
        </authorList>
    </citation>
    <scope>NUCLEOTIDE SEQUENCE [LARGE SCALE GENOMIC DNA]</scope>
    <source>
        <strain evidence="1">IBCAS-2021</strain>
        <tissue evidence="1">Leaf</tissue>
    </source>
</reference>
<proteinExistence type="predicted"/>
<sequence length="212" mass="24578">MGTFFPYHYITYGNGTAFGQVCENGSIMKSMAMRSTSSLKIKGTFFPYHYITYGKERALVRDRALGKRYRENDSIMKSMAIVDFFIENKGTFFPYHYITYGSRDSFGPYICKNGSIMKSMAMIRASSLKIKRNFLPPYHYITYGNRTGFGRIICENGSIMKSMAMVDFFIENKGTFFPYHYITYGKQNTALQFIICENRLDNEIHGYGRLLH</sequence>
<dbReference type="Proteomes" id="UP000825729">
    <property type="component" value="Unassembled WGS sequence"/>
</dbReference>